<dbReference type="Gene3D" id="1.25.40.10">
    <property type="entry name" value="Tetratricopeptide repeat domain"/>
    <property type="match status" value="1"/>
</dbReference>
<keyword evidence="5" id="KW-1185">Reference proteome</keyword>
<evidence type="ECO:0000259" key="3">
    <source>
        <dbReference type="Pfam" id="PF24883"/>
    </source>
</evidence>
<evidence type="ECO:0000256" key="2">
    <source>
        <dbReference type="SAM" id="MobiDB-lite"/>
    </source>
</evidence>
<dbReference type="AlphaFoldDB" id="A0A8H5X220"/>
<dbReference type="SUPFAM" id="SSF52540">
    <property type="entry name" value="P-loop containing nucleoside triphosphate hydrolases"/>
    <property type="match status" value="1"/>
</dbReference>
<gene>
    <name evidence="4" type="ORF">FHETE_1185</name>
</gene>
<protein>
    <recommendedName>
        <fullName evidence="3">Nephrocystin 3-like N-terminal domain-containing protein</fullName>
    </recommendedName>
</protein>
<evidence type="ECO:0000256" key="1">
    <source>
        <dbReference type="ARBA" id="ARBA00022737"/>
    </source>
</evidence>
<dbReference type="InterPro" id="IPR056884">
    <property type="entry name" value="NPHP3-like_N"/>
</dbReference>
<accession>A0A8H5X220</accession>
<evidence type="ECO:0000313" key="4">
    <source>
        <dbReference type="EMBL" id="KAF5678633.1"/>
    </source>
</evidence>
<dbReference type="InterPro" id="IPR027417">
    <property type="entry name" value="P-loop_NTPase"/>
</dbReference>
<dbReference type="Gene3D" id="3.40.50.300">
    <property type="entry name" value="P-loop containing nucleotide triphosphate hydrolases"/>
    <property type="match status" value="1"/>
</dbReference>
<dbReference type="EMBL" id="JAAGWQ010000017">
    <property type="protein sequence ID" value="KAF5678633.1"/>
    <property type="molecule type" value="Genomic_DNA"/>
</dbReference>
<feature type="domain" description="Nephrocystin 3-like N-terminal" evidence="3">
    <location>
        <begin position="171"/>
        <end position="337"/>
    </location>
</feature>
<organism evidence="4 5">
    <name type="scientific">Fusarium heterosporum</name>
    <dbReference type="NCBI Taxonomy" id="42747"/>
    <lineage>
        <taxon>Eukaryota</taxon>
        <taxon>Fungi</taxon>
        <taxon>Dikarya</taxon>
        <taxon>Ascomycota</taxon>
        <taxon>Pezizomycotina</taxon>
        <taxon>Sordariomycetes</taxon>
        <taxon>Hypocreomycetidae</taxon>
        <taxon>Hypocreales</taxon>
        <taxon>Nectriaceae</taxon>
        <taxon>Fusarium</taxon>
        <taxon>Fusarium heterosporum species complex</taxon>
    </lineage>
</organism>
<dbReference type="InterPro" id="IPR011990">
    <property type="entry name" value="TPR-like_helical_dom_sf"/>
</dbReference>
<name>A0A8H5X220_FUSHE</name>
<dbReference type="PANTHER" id="PTHR10039:SF14">
    <property type="entry name" value="NACHT DOMAIN-CONTAINING PROTEIN"/>
    <property type="match status" value="1"/>
</dbReference>
<dbReference type="Proteomes" id="UP000567885">
    <property type="component" value="Unassembled WGS sequence"/>
</dbReference>
<sequence length="1081" mass="122284">MTSEPAPSGEQLQGFFQKDALFWEKANQRLEIAQMKKNKPQKKLGQSGSGKPTNDSDDTLQSALVETVQDLIGRFRASVHTNMRDKFALKVSRLRDASERLDKTAHWESIEDNKQTNKQILDMLRTPETPIGDSHVNPDIGKISAWVSSLANTIAARPNGLAAVGAKSPSEWLTRNPKFREWLETDVSKVLWMTGKAGCGKSVIADQIKTWLSETQHTVLSHFFQSNVSSRQRQRVGLAASILSELLSTPLVDDLQKRVFLQLVPLYNQYKSCFEDCPFEQLWPLCVSLLEEERDFYLVIDALDECSFDHPQQAKDLLNRVSDLLACTAGKVVIFSRPSCMLGVGSASQIGTNEIRITETDTQPAIAAFCDSAAAGLSVPKDSQLQVASRAKSDARGSFLWANQFLTSFIKVRSMEAFQKMLNDFPSDCWDYYTKIWRKQVDRLDENDRENCQNLFLVLLGARRPLEIEELDDALGLIPDSNMAKFLISEHCQPLIEVFDDRAQLSHASVRDFLLDTDIFGAGFSASEPDAFLARKCLEFLLSGIYAEKDRIGQLLRKNVGVGGSAHEERSFYGYAARNWYIHLTALSSPAQSLLELAAKFIRSLQFSYWAEYSITDVGDFQAIRSTEITLTVWLKKLPDHDRVLLHLDEYFEVPFNNLNNAYKGAEDDKLLQWLALMHLGFYYFDRGRMTDMAKVRAEVAAGLSELLGRRNPLALKSSADAAYTFLFNSQLRKARELYAQVAQDQLKVVDEDDPNPYFTLVYQAQAEYLMMDSSTALSTLTNSMAGFIRTTGPQSNGYLIGQLWYAVANASAGHIEQAIEMLEFVRDKRKEQYGPEDSFGIATQIFAGDLYRKIKVETKALDNIKPALTFRRGFWPISHFMTLDTALVLAITYRDFWNSDGAAEIIGELERDANLDQEQNFIRSYQVKHMRALLQFEDGNVNQSIRSLEKVLIDVDAKRDNRAVHWIRLDLASMLRYRAGEGDTQLASSLFDGIVTDQTDDPGDEPDPPRWLRVAEDALKLLRYDKVKEANKLLLEEKLHWVREETLWMWLGVPAADTGWMRPPEGLGNCSDFAGWIKPP</sequence>
<dbReference type="PANTHER" id="PTHR10039">
    <property type="entry name" value="AMELOGENIN"/>
    <property type="match status" value="1"/>
</dbReference>
<proteinExistence type="predicted"/>
<comment type="caution">
    <text evidence="4">The sequence shown here is derived from an EMBL/GenBank/DDBJ whole genome shotgun (WGS) entry which is preliminary data.</text>
</comment>
<evidence type="ECO:0000313" key="5">
    <source>
        <dbReference type="Proteomes" id="UP000567885"/>
    </source>
</evidence>
<keyword evidence="1" id="KW-0677">Repeat</keyword>
<dbReference type="OrthoDB" id="21416at2759"/>
<dbReference type="Pfam" id="PF24883">
    <property type="entry name" value="NPHP3_N"/>
    <property type="match status" value="1"/>
</dbReference>
<reference evidence="4 5" key="1">
    <citation type="submission" date="2020-05" db="EMBL/GenBank/DDBJ databases">
        <title>Identification and distribution of gene clusters putatively required for synthesis of sphingolipid metabolism inhibitors in phylogenetically diverse species of the filamentous fungus Fusarium.</title>
        <authorList>
            <person name="Kim H.-S."/>
            <person name="Busman M."/>
            <person name="Brown D.W."/>
            <person name="Divon H."/>
            <person name="Uhlig S."/>
            <person name="Proctor R.H."/>
        </authorList>
    </citation>
    <scope>NUCLEOTIDE SEQUENCE [LARGE SCALE GENOMIC DNA]</scope>
    <source>
        <strain evidence="4 5">NRRL 20693</strain>
    </source>
</reference>
<feature type="region of interest" description="Disordered" evidence="2">
    <location>
        <begin position="33"/>
        <end position="59"/>
    </location>
</feature>
<feature type="compositionally biased region" description="Polar residues" evidence="2">
    <location>
        <begin position="44"/>
        <end position="59"/>
    </location>
</feature>